<organism evidence="1 2">
    <name type="scientific">Burkholderia cepacia</name>
    <name type="common">Pseudomonas cepacia</name>
    <dbReference type="NCBI Taxonomy" id="292"/>
    <lineage>
        <taxon>Bacteria</taxon>
        <taxon>Pseudomonadati</taxon>
        <taxon>Pseudomonadota</taxon>
        <taxon>Betaproteobacteria</taxon>
        <taxon>Burkholderiales</taxon>
        <taxon>Burkholderiaceae</taxon>
        <taxon>Burkholderia</taxon>
        <taxon>Burkholderia cepacia complex</taxon>
    </lineage>
</organism>
<dbReference type="EMBL" id="LDWR01000058">
    <property type="protein sequence ID" value="KML48107.1"/>
    <property type="molecule type" value="Genomic_DNA"/>
</dbReference>
<evidence type="ECO:0000313" key="1">
    <source>
        <dbReference type="EMBL" id="KML48107.1"/>
    </source>
</evidence>
<protein>
    <submittedName>
        <fullName evidence="1">Uncharacterized protein</fullName>
    </submittedName>
</protein>
<name>A0A0J5WLI8_BURCE</name>
<sequence>MQMPPLGVRIPMTICNFVKCRIKKMISHYLLEPGCRNSNNATRLERAKYLGKKSYCVLLLQMLDKILTKCILKSVIRKRMALQ</sequence>
<accession>A0A0J5WLI8</accession>
<dbReference type="AlphaFoldDB" id="A0A0J5WLI8"/>
<evidence type="ECO:0000313" key="2">
    <source>
        <dbReference type="Proteomes" id="UP000036338"/>
    </source>
</evidence>
<gene>
    <name evidence="1" type="ORF">VL15_30545</name>
</gene>
<reference evidence="1 2" key="1">
    <citation type="submission" date="2015-05" db="EMBL/GenBank/DDBJ databases">
        <title>Draft genome of Burkholderia cepacia LK29.</title>
        <authorList>
            <person name="Chan X.Y."/>
        </authorList>
    </citation>
    <scope>NUCLEOTIDE SEQUENCE [LARGE SCALE GENOMIC DNA]</scope>
    <source>
        <strain evidence="1 2">LK29</strain>
    </source>
</reference>
<proteinExistence type="predicted"/>
<comment type="caution">
    <text evidence="1">The sequence shown here is derived from an EMBL/GenBank/DDBJ whole genome shotgun (WGS) entry which is preliminary data.</text>
</comment>
<dbReference type="Proteomes" id="UP000036338">
    <property type="component" value="Unassembled WGS sequence"/>
</dbReference>